<protein>
    <submittedName>
        <fullName evidence="3">Unannotated protein</fullName>
    </submittedName>
</protein>
<dbReference type="Pfam" id="PF12849">
    <property type="entry name" value="PBP_like_2"/>
    <property type="match status" value="1"/>
</dbReference>
<dbReference type="EMBL" id="CAEZTB010000027">
    <property type="protein sequence ID" value="CAB4552437.1"/>
    <property type="molecule type" value="Genomic_DNA"/>
</dbReference>
<dbReference type="AlphaFoldDB" id="A0A6J6CM58"/>
<feature type="domain" description="PBP" evidence="2">
    <location>
        <begin position="5"/>
        <end position="200"/>
    </location>
</feature>
<gene>
    <name evidence="3" type="ORF">UFOPK1581_00266</name>
</gene>
<sequence>MEGVDSLNLDAATVAGIFAGEITMWNDDAIVSQNPDLDLPDLSITAVHRSDDSGTTKNFTDYLDKTASDIWTVGAIETWPTEFGGEGAKGTSGVVDAVKAGNGAIGYADASKAGDLGTVAIKVGSDYVSFSAEAASKVIDASSLVEGRESYDLAYKIARDTTESGVYPIVLVSYLTGCNEYLDSEVATLVKVYASYIISEQGQATAAAAGGVAPISDSLRQKAQAIIDAIK</sequence>
<proteinExistence type="inferred from homology"/>
<organism evidence="3">
    <name type="scientific">freshwater metagenome</name>
    <dbReference type="NCBI Taxonomy" id="449393"/>
    <lineage>
        <taxon>unclassified sequences</taxon>
        <taxon>metagenomes</taxon>
        <taxon>ecological metagenomes</taxon>
    </lineage>
</organism>
<name>A0A6J6CM58_9ZZZZ</name>
<dbReference type="Gene3D" id="3.40.190.10">
    <property type="entry name" value="Periplasmic binding protein-like II"/>
    <property type="match status" value="1"/>
</dbReference>
<dbReference type="SUPFAM" id="SSF53850">
    <property type="entry name" value="Periplasmic binding protein-like II"/>
    <property type="match status" value="1"/>
</dbReference>
<evidence type="ECO:0000259" key="2">
    <source>
        <dbReference type="Pfam" id="PF12849"/>
    </source>
</evidence>
<evidence type="ECO:0000313" key="3">
    <source>
        <dbReference type="EMBL" id="CAB4552437.1"/>
    </source>
</evidence>
<accession>A0A6J6CM58</accession>
<dbReference type="PANTHER" id="PTHR42996">
    <property type="entry name" value="PHOSPHATE-BINDING PROTEIN PSTS"/>
    <property type="match status" value="1"/>
</dbReference>
<dbReference type="PANTHER" id="PTHR42996:SF1">
    <property type="entry name" value="PHOSPHATE-BINDING PROTEIN PSTS"/>
    <property type="match status" value="1"/>
</dbReference>
<dbReference type="InterPro" id="IPR024370">
    <property type="entry name" value="PBP_domain"/>
</dbReference>
<dbReference type="InterPro" id="IPR050962">
    <property type="entry name" value="Phosphate-bind_PstS"/>
</dbReference>
<evidence type="ECO:0000256" key="1">
    <source>
        <dbReference type="ARBA" id="ARBA00008725"/>
    </source>
</evidence>
<comment type="similarity">
    <text evidence="1">Belongs to the PstS family.</text>
</comment>
<reference evidence="3" key="1">
    <citation type="submission" date="2020-05" db="EMBL/GenBank/DDBJ databases">
        <authorList>
            <person name="Chiriac C."/>
            <person name="Salcher M."/>
            <person name="Ghai R."/>
            <person name="Kavagutti S V."/>
        </authorList>
    </citation>
    <scope>NUCLEOTIDE SEQUENCE</scope>
</reference>